<evidence type="ECO:0000313" key="2">
    <source>
        <dbReference type="Proteomes" id="UP000015445"/>
    </source>
</evidence>
<proteinExistence type="predicted"/>
<sequence>MVILCLILSGISLSWMKKQKIDGNIRSLISVSMRIFYFPFAGVHRIFFGGNFSMKNELSNRFLFRNQSILANFKILKIRTVIGLRILVRSSIR</sequence>
<name>T0FPQ5_9LEPT</name>
<dbReference type="EMBL" id="AOHD02000046">
    <property type="protein sequence ID" value="EQA79665.1"/>
    <property type="molecule type" value="Genomic_DNA"/>
</dbReference>
<reference evidence="1" key="1">
    <citation type="submission" date="2013-05" db="EMBL/GenBank/DDBJ databases">
        <authorList>
            <person name="Harkins D.M."/>
            <person name="Durkin A.S."/>
            <person name="Brinkac L.M."/>
            <person name="Haft D.H."/>
            <person name="Selengut J.D."/>
            <person name="Sanka R."/>
            <person name="DePew J."/>
            <person name="Purushe J."/>
            <person name="Galloway R.L."/>
            <person name="Vinetz J.M."/>
            <person name="Sutton G.G."/>
            <person name="Nierman W.C."/>
            <person name="Fouts D.E."/>
        </authorList>
    </citation>
    <scope>NUCLEOTIDE SEQUENCE [LARGE SCALE GENOMIC DNA]</scope>
    <source>
        <strain evidence="1">80-412</strain>
    </source>
</reference>
<accession>T0FPQ5</accession>
<dbReference type="Proteomes" id="UP000015445">
    <property type="component" value="Unassembled WGS sequence"/>
</dbReference>
<dbReference type="AlphaFoldDB" id="T0FPQ5"/>
<gene>
    <name evidence="1" type="ORF">LEP1GSC193_3728</name>
</gene>
<evidence type="ECO:0000313" key="1">
    <source>
        <dbReference type="EMBL" id="EQA79665.1"/>
    </source>
</evidence>
<organism evidence="1 2">
    <name type="scientific">Leptospira alstonii serovar Pingchang str. 80-412</name>
    <dbReference type="NCBI Taxonomy" id="1218564"/>
    <lineage>
        <taxon>Bacteria</taxon>
        <taxon>Pseudomonadati</taxon>
        <taxon>Spirochaetota</taxon>
        <taxon>Spirochaetia</taxon>
        <taxon>Leptospirales</taxon>
        <taxon>Leptospiraceae</taxon>
        <taxon>Leptospira</taxon>
    </lineage>
</organism>
<protein>
    <submittedName>
        <fullName evidence="1">Uncharacterized protein</fullName>
    </submittedName>
</protein>
<keyword evidence="2" id="KW-1185">Reference proteome</keyword>
<comment type="caution">
    <text evidence="1">The sequence shown here is derived from an EMBL/GenBank/DDBJ whole genome shotgun (WGS) entry which is preliminary data.</text>
</comment>